<keyword evidence="2" id="KW-1185">Reference proteome</keyword>
<accession>A0A9P8C8N2</accession>
<comment type="caution">
    <text evidence="1">The sequence shown here is derived from an EMBL/GenBank/DDBJ whole genome shotgun (WGS) entry which is preliminary data.</text>
</comment>
<protein>
    <submittedName>
        <fullName evidence="1">Uncharacterized protein</fullName>
    </submittedName>
</protein>
<organism evidence="1 2">
    <name type="scientific">Amylocarpus encephaloides</name>
    <dbReference type="NCBI Taxonomy" id="45428"/>
    <lineage>
        <taxon>Eukaryota</taxon>
        <taxon>Fungi</taxon>
        <taxon>Dikarya</taxon>
        <taxon>Ascomycota</taxon>
        <taxon>Pezizomycotina</taxon>
        <taxon>Leotiomycetes</taxon>
        <taxon>Helotiales</taxon>
        <taxon>Helotiales incertae sedis</taxon>
        <taxon>Amylocarpus</taxon>
    </lineage>
</organism>
<dbReference type="AlphaFoldDB" id="A0A9P8C8N2"/>
<name>A0A9P8C8N2_9HELO</name>
<dbReference type="EMBL" id="MU251411">
    <property type="protein sequence ID" value="KAG9236266.1"/>
    <property type="molecule type" value="Genomic_DNA"/>
</dbReference>
<evidence type="ECO:0000313" key="2">
    <source>
        <dbReference type="Proteomes" id="UP000824998"/>
    </source>
</evidence>
<gene>
    <name evidence="1" type="ORF">BJ875DRAFT_456956</name>
</gene>
<dbReference type="OrthoDB" id="330671at2759"/>
<proteinExistence type="predicted"/>
<reference evidence="1" key="1">
    <citation type="journal article" date="2021" name="IMA Fungus">
        <title>Genomic characterization of three marine fungi, including Emericellopsis atlantica sp. nov. with signatures of a generalist lifestyle and marine biomass degradation.</title>
        <authorList>
            <person name="Hagestad O.C."/>
            <person name="Hou L."/>
            <person name="Andersen J.H."/>
            <person name="Hansen E.H."/>
            <person name="Altermark B."/>
            <person name="Li C."/>
            <person name="Kuhnert E."/>
            <person name="Cox R.J."/>
            <person name="Crous P.W."/>
            <person name="Spatafora J.W."/>
            <person name="Lail K."/>
            <person name="Amirebrahimi M."/>
            <person name="Lipzen A."/>
            <person name="Pangilinan J."/>
            <person name="Andreopoulos W."/>
            <person name="Hayes R.D."/>
            <person name="Ng V."/>
            <person name="Grigoriev I.V."/>
            <person name="Jackson S.A."/>
            <person name="Sutton T.D.S."/>
            <person name="Dobson A.D.W."/>
            <person name="Rama T."/>
        </authorList>
    </citation>
    <scope>NUCLEOTIDE SEQUENCE</scope>
    <source>
        <strain evidence="1">TRa018bII</strain>
    </source>
</reference>
<evidence type="ECO:0000313" key="1">
    <source>
        <dbReference type="EMBL" id="KAG9236266.1"/>
    </source>
</evidence>
<dbReference type="Proteomes" id="UP000824998">
    <property type="component" value="Unassembled WGS sequence"/>
</dbReference>
<sequence length="433" mass="49099">MDGMKLSKPLAASNCWLIKSYFQVCRVFFVLLSPEYLMSSSYGLLLLPPPPYPGNPPAIRAAFKPPLEAALKKVIQYNRPHQDEPILEIAVPWPQNQGLRIELSDYEASFYDVQRTLASLYSLVGATLERVETYVNFRFILLDYQREYNYEFSDRWESSYGYPRTSSAVKLPILAGSRRPWTHVFAVEGEQGERIFQQFLTLSNERPFTATKPRWHTERVRGGLVLQKRASVGIGTRLNEPSSTPFTHVVINGLEELDINSKILLSTAAFLAFYPSENSSPQLSSSTLIIGTKKRFEERDLDEAVETSESLHLEITKFLLGILDFTTNSERNNPKSELQSFSGSQGALQFAPDFLVKFVLDLDMEDMDCGSNTAAFLTRPGLHNAAISMNKRRQDKGIPEVKVFEVFEFTTDELDTDEDTEQARLSSSRSQVR</sequence>